<dbReference type="AlphaFoldDB" id="A0ABC9G9A3"/>
<dbReference type="GO" id="GO:0008270">
    <property type="term" value="F:zinc ion binding"/>
    <property type="evidence" value="ECO:0007669"/>
    <property type="project" value="UniProtKB-KW"/>
</dbReference>
<dbReference type="Proteomes" id="UP001497457">
    <property type="component" value="Chromosome 8b"/>
</dbReference>
<feature type="domain" description="RING-type" evidence="6">
    <location>
        <begin position="90"/>
        <end position="132"/>
    </location>
</feature>
<evidence type="ECO:0000256" key="4">
    <source>
        <dbReference type="PROSITE-ProRule" id="PRU00175"/>
    </source>
</evidence>
<gene>
    <name evidence="7" type="ORF">URODEC1_LOCUS112895</name>
</gene>
<organism evidence="7 8">
    <name type="scientific">Urochloa decumbens</name>
    <dbReference type="NCBI Taxonomy" id="240449"/>
    <lineage>
        <taxon>Eukaryota</taxon>
        <taxon>Viridiplantae</taxon>
        <taxon>Streptophyta</taxon>
        <taxon>Embryophyta</taxon>
        <taxon>Tracheophyta</taxon>
        <taxon>Spermatophyta</taxon>
        <taxon>Magnoliopsida</taxon>
        <taxon>Liliopsida</taxon>
        <taxon>Poales</taxon>
        <taxon>Poaceae</taxon>
        <taxon>PACMAD clade</taxon>
        <taxon>Panicoideae</taxon>
        <taxon>Panicodae</taxon>
        <taxon>Paniceae</taxon>
        <taxon>Melinidinae</taxon>
        <taxon>Urochloa</taxon>
    </lineage>
</organism>
<evidence type="ECO:0000256" key="3">
    <source>
        <dbReference type="ARBA" id="ARBA00022833"/>
    </source>
</evidence>
<keyword evidence="5" id="KW-0472">Membrane</keyword>
<keyword evidence="3" id="KW-0862">Zinc</keyword>
<dbReference type="Pfam" id="PF13639">
    <property type="entry name" value="zf-RING_2"/>
    <property type="match status" value="1"/>
</dbReference>
<evidence type="ECO:0000256" key="2">
    <source>
        <dbReference type="ARBA" id="ARBA00022771"/>
    </source>
</evidence>
<dbReference type="EMBL" id="OZ075118">
    <property type="protein sequence ID" value="CAL5088572.1"/>
    <property type="molecule type" value="Genomic_DNA"/>
</dbReference>
<dbReference type="PANTHER" id="PTHR45798">
    <property type="entry name" value="RING-H2 FINGER PROTEIN ATL61-RELATED-RELATED"/>
    <property type="match status" value="1"/>
</dbReference>
<dbReference type="InterPro" id="IPR052788">
    <property type="entry name" value="RING-type_E3_ligase_ATL"/>
</dbReference>
<keyword evidence="8" id="KW-1185">Reference proteome</keyword>
<accession>A0ABC9G9A3</accession>
<dbReference type="PROSITE" id="PS50089">
    <property type="entry name" value="ZF_RING_2"/>
    <property type="match status" value="1"/>
</dbReference>
<dbReference type="Gene3D" id="3.30.40.10">
    <property type="entry name" value="Zinc/RING finger domain, C3HC4 (zinc finger)"/>
    <property type="match status" value="1"/>
</dbReference>
<dbReference type="InterPro" id="IPR001841">
    <property type="entry name" value="Znf_RING"/>
</dbReference>
<evidence type="ECO:0000313" key="7">
    <source>
        <dbReference type="EMBL" id="CAL5088572.1"/>
    </source>
</evidence>
<name>A0ABC9G9A3_9POAL</name>
<evidence type="ECO:0000259" key="6">
    <source>
        <dbReference type="PROSITE" id="PS50089"/>
    </source>
</evidence>
<dbReference type="SUPFAM" id="SSF57850">
    <property type="entry name" value="RING/U-box"/>
    <property type="match status" value="1"/>
</dbReference>
<evidence type="ECO:0000256" key="1">
    <source>
        <dbReference type="ARBA" id="ARBA00022723"/>
    </source>
</evidence>
<feature type="transmembrane region" description="Helical" evidence="5">
    <location>
        <begin position="12"/>
        <end position="35"/>
    </location>
</feature>
<keyword evidence="2 4" id="KW-0863">Zinc-finger</keyword>
<keyword evidence="1" id="KW-0479">Metal-binding</keyword>
<sequence length="154" mass="16678">MMDWEDLGDWIMWGMLASAVIVMAATAVVTLVVLVHHAVRYIRGRKAPPPPSIEELLASIPGVAYYRELPPGPGGGEEDAADDDERRERCAICVTNYEDGEACSVLPGCAHMFHKPCVANWLRKKNTCPLCRATVARGVPAGGPPPLRGVENMV</sequence>
<protein>
    <recommendedName>
        <fullName evidence="6">RING-type domain-containing protein</fullName>
    </recommendedName>
</protein>
<keyword evidence="5" id="KW-0812">Transmembrane</keyword>
<dbReference type="InterPro" id="IPR013083">
    <property type="entry name" value="Znf_RING/FYVE/PHD"/>
</dbReference>
<keyword evidence="5" id="KW-1133">Transmembrane helix</keyword>
<dbReference type="PANTHER" id="PTHR45798:SF92">
    <property type="entry name" value="RING-TYPE DOMAIN-CONTAINING PROTEIN"/>
    <property type="match status" value="1"/>
</dbReference>
<reference evidence="7" key="1">
    <citation type="submission" date="2024-10" db="EMBL/GenBank/DDBJ databases">
        <authorList>
            <person name="Ryan C."/>
        </authorList>
    </citation>
    <scope>NUCLEOTIDE SEQUENCE [LARGE SCALE GENOMIC DNA]</scope>
</reference>
<proteinExistence type="predicted"/>
<dbReference type="SMART" id="SM00184">
    <property type="entry name" value="RING"/>
    <property type="match status" value="1"/>
</dbReference>
<evidence type="ECO:0000313" key="8">
    <source>
        <dbReference type="Proteomes" id="UP001497457"/>
    </source>
</evidence>
<evidence type="ECO:0000256" key="5">
    <source>
        <dbReference type="SAM" id="Phobius"/>
    </source>
</evidence>